<dbReference type="Pfam" id="PF04471">
    <property type="entry name" value="Mrr_cat"/>
    <property type="match status" value="1"/>
</dbReference>
<dbReference type="Gene3D" id="3.40.1350.10">
    <property type="match status" value="1"/>
</dbReference>
<dbReference type="PROSITE" id="PS51161">
    <property type="entry name" value="ATP_CONE"/>
    <property type="match status" value="1"/>
</dbReference>
<dbReference type="Pfam" id="PF22357">
    <property type="entry name" value="AF1548-like_C"/>
    <property type="match status" value="1"/>
</dbReference>
<keyword evidence="6" id="KW-1185">Reference proteome</keyword>
<evidence type="ECO:0000256" key="1">
    <source>
        <dbReference type="ARBA" id="ARBA00022741"/>
    </source>
</evidence>
<evidence type="ECO:0000313" key="6">
    <source>
        <dbReference type="Proteomes" id="UP000070549"/>
    </source>
</evidence>
<keyword evidence="1 3" id="KW-0547">Nucleotide-binding</keyword>
<dbReference type="AlphaFoldDB" id="A0A133VDT3"/>
<dbReference type="CDD" id="cd22308">
    <property type="entry name" value="Af1548-like"/>
    <property type="match status" value="1"/>
</dbReference>
<evidence type="ECO:0000313" key="5">
    <source>
        <dbReference type="EMBL" id="KXB04591.1"/>
    </source>
</evidence>
<evidence type="ECO:0000256" key="2">
    <source>
        <dbReference type="ARBA" id="ARBA00022840"/>
    </source>
</evidence>
<dbReference type="EMBL" id="LHYC01000055">
    <property type="protein sequence ID" value="KXB04591.1"/>
    <property type="molecule type" value="Genomic_DNA"/>
</dbReference>
<reference evidence="5 6" key="1">
    <citation type="journal article" date="2016" name="Sci. Rep.">
        <title>Metabolic traits of an uncultured archaeal lineage -MSBL1- from brine pools of the Red Sea.</title>
        <authorList>
            <person name="Mwirichia R."/>
            <person name="Alam I."/>
            <person name="Rashid M."/>
            <person name="Vinu M."/>
            <person name="Ba-Alawi W."/>
            <person name="Anthony Kamau A."/>
            <person name="Kamanda Ngugi D."/>
            <person name="Goker M."/>
            <person name="Klenk H.P."/>
            <person name="Bajic V."/>
            <person name="Stingl U."/>
        </authorList>
    </citation>
    <scope>NUCLEOTIDE SEQUENCE [LARGE SCALE GENOMIC DNA]</scope>
    <source>
        <strain evidence="5">SCGC-AAA382A03</strain>
    </source>
</reference>
<dbReference type="SUPFAM" id="SSF47794">
    <property type="entry name" value="Rad51 N-terminal domain-like"/>
    <property type="match status" value="1"/>
</dbReference>
<dbReference type="GO" id="GO:0004519">
    <property type="term" value="F:endonuclease activity"/>
    <property type="evidence" value="ECO:0007669"/>
    <property type="project" value="InterPro"/>
</dbReference>
<feature type="domain" description="ATP-cone" evidence="4">
    <location>
        <begin position="1"/>
        <end position="81"/>
    </location>
</feature>
<sequence length="267" mass="30533">MFVVKASGEKEEFDPEKIKRTCLRAGASEEFAEEISNKVKQEAYDGISTKEILHLTLKYLKKKPSVASKYNLKRAIMSLGPTGFPFEQFFAEILQNYGYNTTVGKVIDGKCVAHEIDIVAEKGGTRYLIECKYHDNPGVYTGLKEAMYTYSRLLDLEQKFDKAWLATNTKCSDDARQYSDCVGERVTSWNYPEGKSLRNLIDEERLYPITILKSVNKNVMNELFEAKIMTLKKLVANEKKNIQKKTKLSEKTLNKVIKEAEKIINPN</sequence>
<dbReference type="InterPro" id="IPR010995">
    <property type="entry name" value="DNA_repair_Rad51/TF_NusA_a-hlx"/>
</dbReference>
<organism evidence="5 6">
    <name type="scientific">candidate division MSBL1 archaeon SCGC-AAA382A03</name>
    <dbReference type="NCBI Taxonomy" id="1698278"/>
    <lineage>
        <taxon>Archaea</taxon>
        <taxon>Methanobacteriati</taxon>
        <taxon>Methanobacteriota</taxon>
        <taxon>candidate division MSBL1</taxon>
    </lineage>
</organism>
<comment type="caution">
    <text evidence="5">The sequence shown here is derived from an EMBL/GenBank/DDBJ whole genome shotgun (WGS) entry which is preliminary data.</text>
</comment>
<dbReference type="GO" id="GO:0005524">
    <property type="term" value="F:ATP binding"/>
    <property type="evidence" value="ECO:0007669"/>
    <property type="project" value="UniProtKB-UniRule"/>
</dbReference>
<evidence type="ECO:0000256" key="3">
    <source>
        <dbReference type="PROSITE-ProRule" id="PRU00492"/>
    </source>
</evidence>
<dbReference type="GO" id="GO:0009307">
    <property type="term" value="P:DNA restriction-modification system"/>
    <property type="evidence" value="ECO:0007669"/>
    <property type="project" value="InterPro"/>
</dbReference>
<name>A0A133VDT3_9EURY</name>
<proteinExistence type="predicted"/>
<dbReference type="Pfam" id="PF03477">
    <property type="entry name" value="ATP-cone"/>
    <property type="match status" value="1"/>
</dbReference>
<dbReference type="Gene3D" id="1.10.150.20">
    <property type="entry name" value="5' to 3' exonuclease, C-terminal subdomain"/>
    <property type="match status" value="1"/>
</dbReference>
<gene>
    <name evidence="5" type="ORF">AKJ49_01940</name>
</gene>
<dbReference type="InterPro" id="IPR011856">
    <property type="entry name" value="tRNA_endonuc-like_dom_sf"/>
</dbReference>
<keyword evidence="2 3" id="KW-0067">ATP-binding</keyword>
<dbReference type="InterPro" id="IPR005144">
    <property type="entry name" value="ATP-cone_dom"/>
</dbReference>
<dbReference type="SUPFAM" id="SSF52980">
    <property type="entry name" value="Restriction endonuclease-like"/>
    <property type="match status" value="1"/>
</dbReference>
<dbReference type="InterPro" id="IPR011335">
    <property type="entry name" value="Restrct_endonuc-II-like"/>
</dbReference>
<protein>
    <recommendedName>
        <fullName evidence="4">ATP-cone domain-containing protein</fullName>
    </recommendedName>
</protein>
<dbReference type="InterPro" id="IPR054374">
    <property type="entry name" value="AF1548-like_C"/>
</dbReference>
<dbReference type="InterPro" id="IPR007560">
    <property type="entry name" value="Restrct_endonuc_IV_Mrr"/>
</dbReference>
<dbReference type="Proteomes" id="UP000070549">
    <property type="component" value="Unassembled WGS sequence"/>
</dbReference>
<accession>A0A133VDT3</accession>
<evidence type="ECO:0000259" key="4">
    <source>
        <dbReference type="PROSITE" id="PS51161"/>
    </source>
</evidence>
<dbReference type="PATRIC" id="fig|1698278.3.peg.413"/>
<dbReference type="GO" id="GO:0003677">
    <property type="term" value="F:DNA binding"/>
    <property type="evidence" value="ECO:0007669"/>
    <property type="project" value="InterPro"/>
</dbReference>